<keyword evidence="2" id="KW-1185">Reference proteome</keyword>
<evidence type="ECO:0000313" key="2">
    <source>
        <dbReference type="Proteomes" id="UP001355207"/>
    </source>
</evidence>
<dbReference type="InterPro" id="IPR029044">
    <property type="entry name" value="Nucleotide-diphossugar_trans"/>
</dbReference>
<name>A0AAX4JMM1_9TREE</name>
<dbReference type="InterPro" id="IPR050587">
    <property type="entry name" value="GNT1/Glycosyltrans_8"/>
</dbReference>
<dbReference type="Pfam" id="PF01501">
    <property type="entry name" value="Glyco_transf_8"/>
    <property type="match status" value="1"/>
</dbReference>
<dbReference type="RefSeq" id="XP_066072815.1">
    <property type="nucleotide sequence ID" value="XM_066216718.1"/>
</dbReference>
<dbReference type="InterPro" id="IPR002495">
    <property type="entry name" value="Glyco_trans_8"/>
</dbReference>
<accession>A0AAX4JMM1</accession>
<reference evidence="1 2" key="1">
    <citation type="submission" date="2024-01" db="EMBL/GenBank/DDBJ databases">
        <title>Comparative genomics of Cryptococcus and Kwoniella reveals pathogenesis evolution and contrasting modes of karyotype evolution via chromosome fusion or intercentromeric recombination.</title>
        <authorList>
            <person name="Coelho M.A."/>
            <person name="David-Palma M."/>
            <person name="Shea T."/>
            <person name="Bowers K."/>
            <person name="McGinley-Smith S."/>
            <person name="Mohammad A.W."/>
            <person name="Gnirke A."/>
            <person name="Yurkov A.M."/>
            <person name="Nowrousian M."/>
            <person name="Sun S."/>
            <person name="Cuomo C.A."/>
            <person name="Heitman J."/>
        </authorList>
    </citation>
    <scope>NUCLEOTIDE SEQUENCE [LARGE SCALE GENOMIC DNA]</scope>
    <source>
        <strain evidence="1 2">CBS 6074</strain>
    </source>
</reference>
<dbReference type="GO" id="GO:0016757">
    <property type="term" value="F:glycosyltransferase activity"/>
    <property type="evidence" value="ECO:0007669"/>
    <property type="project" value="InterPro"/>
</dbReference>
<dbReference type="Proteomes" id="UP001355207">
    <property type="component" value="Chromosome 1"/>
</dbReference>
<dbReference type="Gene3D" id="3.90.550.10">
    <property type="entry name" value="Spore Coat Polysaccharide Biosynthesis Protein SpsA, Chain A"/>
    <property type="match status" value="1"/>
</dbReference>
<gene>
    <name evidence="1" type="ORF">L201_000923</name>
</gene>
<evidence type="ECO:0000313" key="1">
    <source>
        <dbReference type="EMBL" id="WWC86052.1"/>
    </source>
</evidence>
<sequence length="374" mass="43335">MTIEASSTINNLSGGRKAWVTLITNPQYIAGLLTLQRTLTSVSSYPLVVMTTPGLDTYSREIINGFGIEIVEVEHLTPSSQQHSGFDPKFLRFNDAWSKIQVFGLTQFERIILIDSDMIFLRDMDELFDLELPSRDWIAASPACVCNPFKLAHYPEDWIPANCQLNLQNPYTSLNEPPIPDNTPNSENNKRTSHLLNSGLVIFHPSKNLLDKLIYHLNNSPTILKSKFADQDVITEVFKGNWKPLPWWCNALKTQRAVHKQMWKDDQVRLIHYILDKPWDHRPESLSPFRSTSTQLPPTPITASNATEFDLTKKDRRPLPQNLIEAVHNTREQESLTNYDHVHSWWWLVYEEILDEWKNENKLGWKDIDKYVTR</sequence>
<evidence type="ECO:0008006" key="3">
    <source>
        <dbReference type="Google" id="ProtNLM"/>
    </source>
</evidence>
<proteinExistence type="predicted"/>
<dbReference type="GeneID" id="91091595"/>
<organism evidence="1 2">
    <name type="scientific">Kwoniella dendrophila CBS 6074</name>
    <dbReference type="NCBI Taxonomy" id="1295534"/>
    <lineage>
        <taxon>Eukaryota</taxon>
        <taxon>Fungi</taxon>
        <taxon>Dikarya</taxon>
        <taxon>Basidiomycota</taxon>
        <taxon>Agaricomycotina</taxon>
        <taxon>Tremellomycetes</taxon>
        <taxon>Tremellales</taxon>
        <taxon>Cryptococcaceae</taxon>
        <taxon>Kwoniella</taxon>
    </lineage>
</organism>
<dbReference type="PANTHER" id="PTHR11183">
    <property type="entry name" value="GLYCOGENIN SUBFAMILY MEMBER"/>
    <property type="match status" value="1"/>
</dbReference>
<dbReference type="SUPFAM" id="SSF53448">
    <property type="entry name" value="Nucleotide-diphospho-sugar transferases"/>
    <property type="match status" value="1"/>
</dbReference>
<dbReference type="EMBL" id="CP144098">
    <property type="protein sequence ID" value="WWC86052.1"/>
    <property type="molecule type" value="Genomic_DNA"/>
</dbReference>
<protein>
    <recommendedName>
        <fullName evidence="3">Galactinol synthase</fullName>
    </recommendedName>
</protein>
<dbReference type="AlphaFoldDB" id="A0AAX4JMM1"/>